<gene>
    <name evidence="1" type="ORF">E0485_04705</name>
</gene>
<proteinExistence type="predicted"/>
<keyword evidence="2" id="KW-1185">Reference proteome</keyword>
<dbReference type="Proteomes" id="UP000295418">
    <property type="component" value="Unassembled WGS sequence"/>
</dbReference>
<reference evidence="1 2" key="1">
    <citation type="submission" date="2019-03" db="EMBL/GenBank/DDBJ databases">
        <authorList>
            <person name="Kim M.K.M."/>
        </authorList>
    </citation>
    <scope>NUCLEOTIDE SEQUENCE [LARGE SCALE GENOMIC DNA]</scope>
    <source>
        <strain evidence="1 2">18JY21-1</strain>
    </source>
</reference>
<organism evidence="1 2">
    <name type="scientific">Paenibacillus albiflavus</name>
    <dbReference type="NCBI Taxonomy" id="2545760"/>
    <lineage>
        <taxon>Bacteria</taxon>
        <taxon>Bacillati</taxon>
        <taxon>Bacillota</taxon>
        <taxon>Bacilli</taxon>
        <taxon>Bacillales</taxon>
        <taxon>Paenibacillaceae</taxon>
        <taxon>Paenibacillus</taxon>
    </lineage>
</organism>
<sequence>MLRIGCYHAHYSNIDHIERVFESLEVELIHFVDPGLDRRKNDVDFSSDTVRHKVHETLEWIAKCHVDVILVTCTFFTAAIEADHIHQIPIVKIDTPLFNRITQSESPAVLVFTNPNTAQGTVEQMNRFMRKNGKEVPIESITIDHAFELIMQGKKEDYFAVVSSGLQQIAEENQGKLIIAAQLSMVSAAEMVQQQSGFQIVHSLCNLIPYMSGILDIEYSKL</sequence>
<dbReference type="RefSeq" id="WP_132416800.1">
    <property type="nucleotide sequence ID" value="NZ_SKFG01000002.1"/>
</dbReference>
<evidence type="ECO:0000313" key="1">
    <source>
        <dbReference type="EMBL" id="TCZ80153.1"/>
    </source>
</evidence>
<dbReference type="OrthoDB" id="2910128at2"/>
<name>A0A4R4EKW9_9BACL</name>
<accession>A0A4R4EKW9</accession>
<evidence type="ECO:0008006" key="3">
    <source>
        <dbReference type="Google" id="ProtNLM"/>
    </source>
</evidence>
<evidence type="ECO:0000313" key="2">
    <source>
        <dbReference type="Proteomes" id="UP000295418"/>
    </source>
</evidence>
<dbReference type="EMBL" id="SKFG01000002">
    <property type="protein sequence ID" value="TCZ80153.1"/>
    <property type="molecule type" value="Genomic_DNA"/>
</dbReference>
<comment type="caution">
    <text evidence="1">The sequence shown here is derived from an EMBL/GenBank/DDBJ whole genome shotgun (WGS) entry which is preliminary data.</text>
</comment>
<dbReference type="AlphaFoldDB" id="A0A4R4EKW9"/>
<protein>
    <recommendedName>
        <fullName evidence="3">Asp/Glu/hydantoin racemase</fullName>
    </recommendedName>
</protein>